<organism evidence="2 3">
    <name type="scientific">Gloeophyllum trabeum (strain ATCC 11539 / FP-39264 / Madison 617)</name>
    <name type="common">Brown rot fungus</name>
    <dbReference type="NCBI Taxonomy" id="670483"/>
    <lineage>
        <taxon>Eukaryota</taxon>
        <taxon>Fungi</taxon>
        <taxon>Dikarya</taxon>
        <taxon>Basidiomycota</taxon>
        <taxon>Agaricomycotina</taxon>
        <taxon>Agaricomycetes</taxon>
        <taxon>Gloeophyllales</taxon>
        <taxon>Gloeophyllaceae</taxon>
        <taxon>Gloeophyllum</taxon>
    </lineage>
</organism>
<dbReference type="OrthoDB" id="3231406at2759"/>
<feature type="region of interest" description="Disordered" evidence="1">
    <location>
        <begin position="1"/>
        <end position="84"/>
    </location>
</feature>
<evidence type="ECO:0000313" key="3">
    <source>
        <dbReference type="Proteomes" id="UP000030669"/>
    </source>
</evidence>
<dbReference type="eggNOG" id="ENOG502RFFW">
    <property type="taxonomic scope" value="Eukaryota"/>
</dbReference>
<dbReference type="AlphaFoldDB" id="S7RZ49"/>
<dbReference type="OMA" id="CTACYLD"/>
<protein>
    <recommendedName>
        <fullName evidence="4">Integral membrane protein</fullName>
    </recommendedName>
</protein>
<accession>S7RZ49</accession>
<feature type="compositionally biased region" description="Pro residues" evidence="1">
    <location>
        <begin position="10"/>
        <end position="24"/>
    </location>
</feature>
<sequence length="647" mass="72586">MSYYHGTIPGSPPAVPCPSLPPRHPYLARGPPSPPRIPPRPSASPHPPAHSRPPVPPRPTVPPRPPRPPRDQEPSPPARQSSRSRRICPKGIYVDWCTWYNIDSVPGFNICEECYTSHVQRTAFGDRFKPRPGTQPGMLTCCDFNRPRMLQVWDEAVSARNLDVALSYMARRVKIPACHGLQGVKGGQGLKWYSNHDLAEFVACEACYEDIVCSTSFAAYFTLNLHQHAPGDTWVCDIAHPCFGTALTEYSRQGYWRGFVDIWRLRQSIPGCPGDGLQSATARKWFKPRSYIPDAYVCDACYHDHIVFSGWADLFEPVQTSFMSHATQQWKCCLAISKIKLTWDVMLEEKLPFQVWWEATRVVATTAACTAEGVEYDGWYVLAEGCENFDICPGCFYCWVRPWPSFAQKFKLRRYPPGSARICDFTDGAPRAREFRVKFARAVDMDDYCVFADYVKVKANMPICRGSTAVTNSRWWGIPGAFTACEECYTDVAKGTALDNEITARAEFVEKGCMCELYSPRMRALWKEACEKRDITLFTTFAQHRRQVYEATVPRCQFIVALTKARASIKTTNLIASSMVMGGDRIVGASMTGHHAHYGNSSVGYGWNTMAGAHAAQQSQAAMGMSIVSGGEMMEVAQLEAMWKQVE</sequence>
<reference evidence="2 3" key="1">
    <citation type="journal article" date="2012" name="Science">
        <title>The Paleozoic origin of enzymatic lignin decomposition reconstructed from 31 fungal genomes.</title>
        <authorList>
            <person name="Floudas D."/>
            <person name="Binder M."/>
            <person name="Riley R."/>
            <person name="Barry K."/>
            <person name="Blanchette R.A."/>
            <person name="Henrissat B."/>
            <person name="Martinez A.T."/>
            <person name="Otillar R."/>
            <person name="Spatafora J.W."/>
            <person name="Yadav J.S."/>
            <person name="Aerts A."/>
            <person name="Benoit I."/>
            <person name="Boyd A."/>
            <person name="Carlson A."/>
            <person name="Copeland A."/>
            <person name="Coutinho P.M."/>
            <person name="de Vries R.P."/>
            <person name="Ferreira P."/>
            <person name="Findley K."/>
            <person name="Foster B."/>
            <person name="Gaskell J."/>
            <person name="Glotzer D."/>
            <person name="Gorecki P."/>
            <person name="Heitman J."/>
            <person name="Hesse C."/>
            <person name="Hori C."/>
            <person name="Igarashi K."/>
            <person name="Jurgens J.A."/>
            <person name="Kallen N."/>
            <person name="Kersten P."/>
            <person name="Kohler A."/>
            <person name="Kuees U."/>
            <person name="Kumar T.K.A."/>
            <person name="Kuo A."/>
            <person name="LaButti K."/>
            <person name="Larrondo L.F."/>
            <person name="Lindquist E."/>
            <person name="Ling A."/>
            <person name="Lombard V."/>
            <person name="Lucas S."/>
            <person name="Lundell T."/>
            <person name="Martin R."/>
            <person name="McLaughlin D.J."/>
            <person name="Morgenstern I."/>
            <person name="Morin E."/>
            <person name="Murat C."/>
            <person name="Nagy L.G."/>
            <person name="Nolan M."/>
            <person name="Ohm R.A."/>
            <person name="Patyshakuliyeva A."/>
            <person name="Rokas A."/>
            <person name="Ruiz-Duenas F.J."/>
            <person name="Sabat G."/>
            <person name="Salamov A."/>
            <person name="Samejima M."/>
            <person name="Schmutz J."/>
            <person name="Slot J.C."/>
            <person name="St John F."/>
            <person name="Stenlid J."/>
            <person name="Sun H."/>
            <person name="Sun S."/>
            <person name="Syed K."/>
            <person name="Tsang A."/>
            <person name="Wiebenga A."/>
            <person name="Young D."/>
            <person name="Pisabarro A."/>
            <person name="Eastwood D.C."/>
            <person name="Martin F."/>
            <person name="Cullen D."/>
            <person name="Grigoriev I.V."/>
            <person name="Hibbett D.S."/>
        </authorList>
    </citation>
    <scope>NUCLEOTIDE SEQUENCE [LARGE SCALE GENOMIC DNA]</scope>
    <source>
        <strain evidence="2 3">ATCC 11539</strain>
    </source>
</reference>
<dbReference type="EMBL" id="KB469296">
    <property type="protein sequence ID" value="EPQ60270.1"/>
    <property type="molecule type" value="Genomic_DNA"/>
</dbReference>
<dbReference type="Proteomes" id="UP000030669">
    <property type="component" value="Unassembled WGS sequence"/>
</dbReference>
<keyword evidence="3" id="KW-1185">Reference proteome</keyword>
<name>S7RZ49_GLOTA</name>
<dbReference type="HOGENOM" id="CLU_011640_1_0_1"/>
<dbReference type="STRING" id="670483.S7RZ49"/>
<evidence type="ECO:0000256" key="1">
    <source>
        <dbReference type="SAM" id="MobiDB-lite"/>
    </source>
</evidence>
<evidence type="ECO:0008006" key="4">
    <source>
        <dbReference type="Google" id="ProtNLM"/>
    </source>
</evidence>
<proteinExistence type="predicted"/>
<feature type="compositionally biased region" description="Pro residues" evidence="1">
    <location>
        <begin position="31"/>
        <end position="66"/>
    </location>
</feature>
<dbReference type="KEGG" id="gtr:GLOTRDRAFT_31010"/>
<dbReference type="RefSeq" id="XP_007860229.1">
    <property type="nucleotide sequence ID" value="XM_007862038.1"/>
</dbReference>
<evidence type="ECO:0000313" key="2">
    <source>
        <dbReference type="EMBL" id="EPQ60270.1"/>
    </source>
</evidence>
<gene>
    <name evidence="2" type="ORF">GLOTRDRAFT_31010</name>
</gene>
<dbReference type="GeneID" id="19305367"/>